<protein>
    <recommendedName>
        <fullName evidence="6">Extracellular membrane protein CFEM domain-containing protein</fullName>
    </recommendedName>
</protein>
<dbReference type="AlphaFoldDB" id="A0A3D8SRW9"/>
<feature type="signal peptide" evidence="3">
    <location>
        <begin position="1"/>
        <end position="18"/>
    </location>
</feature>
<evidence type="ECO:0000256" key="1">
    <source>
        <dbReference type="SAM" id="MobiDB-lite"/>
    </source>
</evidence>
<comment type="caution">
    <text evidence="4">The sequence shown here is derived from an EMBL/GenBank/DDBJ whole genome shotgun (WGS) entry which is preliminary data.</text>
</comment>
<dbReference type="Proteomes" id="UP000256645">
    <property type="component" value="Unassembled WGS sequence"/>
</dbReference>
<feature type="compositionally biased region" description="Low complexity" evidence="1">
    <location>
        <begin position="285"/>
        <end position="302"/>
    </location>
</feature>
<keyword evidence="3" id="KW-0732">Signal</keyword>
<feature type="region of interest" description="Disordered" evidence="1">
    <location>
        <begin position="123"/>
        <end position="173"/>
    </location>
</feature>
<evidence type="ECO:0008006" key="6">
    <source>
        <dbReference type="Google" id="ProtNLM"/>
    </source>
</evidence>
<dbReference type="OrthoDB" id="3630276at2759"/>
<reference evidence="4 5" key="1">
    <citation type="journal article" date="2018" name="IMA Fungus">
        <title>IMA Genome-F 9: Draft genome sequence of Annulohypoxylon stygium, Aspergillus mulundensis, Berkeleyomyces basicola (syn. Thielaviopsis basicola), Ceratocystis smalleyi, two Cercospora beticola strains, Coleophoma cylindrospora, Fusarium fracticaudum, Phialophora cf. hyalina, and Morchella septimelata.</title>
        <authorList>
            <person name="Wingfield B.D."/>
            <person name="Bills G.F."/>
            <person name="Dong Y."/>
            <person name="Huang W."/>
            <person name="Nel W.J."/>
            <person name="Swalarsk-Parry B.S."/>
            <person name="Vaghefi N."/>
            <person name="Wilken P.M."/>
            <person name="An Z."/>
            <person name="de Beer Z.W."/>
            <person name="De Vos L."/>
            <person name="Chen L."/>
            <person name="Duong T.A."/>
            <person name="Gao Y."/>
            <person name="Hammerbacher A."/>
            <person name="Kikkert J.R."/>
            <person name="Li Y."/>
            <person name="Li H."/>
            <person name="Li K."/>
            <person name="Li Q."/>
            <person name="Liu X."/>
            <person name="Ma X."/>
            <person name="Naidoo K."/>
            <person name="Pethybridge S.J."/>
            <person name="Sun J."/>
            <person name="Steenkamp E.T."/>
            <person name="van der Nest M.A."/>
            <person name="van Wyk S."/>
            <person name="Wingfield M.J."/>
            <person name="Xiong C."/>
            <person name="Yue Q."/>
            <person name="Zhang X."/>
        </authorList>
    </citation>
    <scope>NUCLEOTIDE SEQUENCE [LARGE SCALE GENOMIC DNA]</scope>
    <source>
        <strain evidence="4 5">BP6252</strain>
    </source>
</reference>
<proteinExistence type="predicted"/>
<feature type="chain" id="PRO_5017693614" description="Extracellular membrane protein CFEM domain-containing protein" evidence="3">
    <location>
        <begin position="19"/>
        <end position="355"/>
    </location>
</feature>
<accession>A0A3D8SRW9</accession>
<keyword evidence="2" id="KW-1133">Transmembrane helix</keyword>
<organism evidence="4 5">
    <name type="scientific">Coleophoma cylindrospora</name>
    <dbReference type="NCBI Taxonomy" id="1849047"/>
    <lineage>
        <taxon>Eukaryota</taxon>
        <taxon>Fungi</taxon>
        <taxon>Dikarya</taxon>
        <taxon>Ascomycota</taxon>
        <taxon>Pezizomycotina</taxon>
        <taxon>Leotiomycetes</taxon>
        <taxon>Helotiales</taxon>
        <taxon>Dermateaceae</taxon>
        <taxon>Coleophoma</taxon>
    </lineage>
</organism>
<evidence type="ECO:0000256" key="3">
    <source>
        <dbReference type="SAM" id="SignalP"/>
    </source>
</evidence>
<keyword evidence="5" id="KW-1185">Reference proteome</keyword>
<name>A0A3D8SRW9_9HELO</name>
<sequence>MRPILIGALAGSAALVSARSTCVQDNLDEIVSRTSCGDDDAISRCLSHADLEKLDEIELCFYAGGCEIKDAVVGAQWFSEDCHASEEVGRGELRKRASSATTDKTTTASTTAAASTTVASTSATTTADSSSSTDTSTTTSASTASSTLSSSTTSTSSSSSASSTSSSSSSSSLVCSTTSSFSTSVCSYSSGTSYSCTPTMTGTLTCAAGNLCSTDSAGNGVCMKRQDSLTTSGVVVTIAFSVGIVSFLVALLVMCFQAKSRMKKDQAERMALLTGQTYGKESDLASSPPAAQSYAQRRAAQRGGNNGEVDVPLIPTDGSHGGNQSYYGHEQTATSSRDQSPSNSAPVHPGHPALN</sequence>
<keyword evidence="2" id="KW-0472">Membrane</keyword>
<gene>
    <name evidence="4" type="ORF">BP6252_01088</name>
</gene>
<feature type="compositionally biased region" description="Polar residues" evidence="1">
    <location>
        <begin position="322"/>
        <end position="345"/>
    </location>
</feature>
<keyword evidence="2" id="KW-0812">Transmembrane</keyword>
<dbReference type="EMBL" id="PDLM01000001">
    <property type="protein sequence ID" value="RDW89056.1"/>
    <property type="molecule type" value="Genomic_DNA"/>
</dbReference>
<feature type="compositionally biased region" description="Low complexity" evidence="1">
    <location>
        <begin position="98"/>
        <end position="108"/>
    </location>
</feature>
<feature type="transmembrane region" description="Helical" evidence="2">
    <location>
        <begin position="233"/>
        <end position="256"/>
    </location>
</feature>
<evidence type="ECO:0000313" key="4">
    <source>
        <dbReference type="EMBL" id="RDW89056.1"/>
    </source>
</evidence>
<feature type="region of interest" description="Disordered" evidence="1">
    <location>
        <begin position="88"/>
        <end position="108"/>
    </location>
</feature>
<feature type="region of interest" description="Disordered" evidence="1">
    <location>
        <begin position="279"/>
        <end position="355"/>
    </location>
</feature>
<evidence type="ECO:0000313" key="5">
    <source>
        <dbReference type="Proteomes" id="UP000256645"/>
    </source>
</evidence>
<evidence type="ECO:0000256" key="2">
    <source>
        <dbReference type="SAM" id="Phobius"/>
    </source>
</evidence>